<organism evidence="2 3">
    <name type="scientific">Allobacillus salarius</name>
    <dbReference type="NCBI Taxonomy" id="1955272"/>
    <lineage>
        <taxon>Bacteria</taxon>
        <taxon>Bacillati</taxon>
        <taxon>Bacillota</taxon>
        <taxon>Bacilli</taxon>
        <taxon>Bacillales</taxon>
        <taxon>Bacillaceae</taxon>
        <taxon>Allobacillus</taxon>
    </lineage>
</organism>
<dbReference type="Proteomes" id="UP000316425">
    <property type="component" value="Unassembled WGS sequence"/>
</dbReference>
<feature type="transmembrane region" description="Helical" evidence="1">
    <location>
        <begin position="34"/>
        <end position="50"/>
    </location>
</feature>
<gene>
    <name evidence="2" type="ORF">FPQ13_07340</name>
</gene>
<evidence type="ECO:0000256" key="1">
    <source>
        <dbReference type="SAM" id="Phobius"/>
    </source>
</evidence>
<proteinExistence type="predicted"/>
<evidence type="ECO:0008006" key="4">
    <source>
        <dbReference type="Google" id="ProtNLM"/>
    </source>
</evidence>
<dbReference type="RefSeq" id="WP_144088691.1">
    <property type="nucleotide sequence ID" value="NZ_VMHE01000010.1"/>
</dbReference>
<accession>A0A556PLV3</accession>
<sequence length="60" mass="6897">MKFEIKMALLAVLVVSLFLATAVAISFQNFWLVFAFFFGGMAVMVFGLRYKKKHYASIKR</sequence>
<keyword evidence="1" id="KW-1133">Transmembrane helix</keyword>
<reference evidence="2 3" key="1">
    <citation type="submission" date="2019-07" db="EMBL/GenBank/DDBJ databases">
        <title>Allobacillus sp. nov. SKP isolated from shrimp paste of Euphausiacea.</title>
        <authorList>
            <person name="Kanchanasin P."/>
            <person name="Tanasupawat S."/>
            <person name="Shi W."/>
            <person name="Wu L."/>
            <person name="Ma J."/>
        </authorList>
    </citation>
    <scope>NUCLEOTIDE SEQUENCE [LARGE SCALE GENOMIC DNA]</scope>
    <source>
        <strain evidence="2 3">SKP4-8</strain>
    </source>
</reference>
<keyword evidence="3" id="KW-1185">Reference proteome</keyword>
<name>A0A556PLV3_9BACI</name>
<evidence type="ECO:0000313" key="2">
    <source>
        <dbReference type="EMBL" id="TSJ65372.1"/>
    </source>
</evidence>
<keyword evidence="1" id="KW-0812">Transmembrane</keyword>
<dbReference type="AlphaFoldDB" id="A0A556PLV3"/>
<keyword evidence="1" id="KW-0472">Membrane</keyword>
<evidence type="ECO:0000313" key="3">
    <source>
        <dbReference type="Proteomes" id="UP000316425"/>
    </source>
</evidence>
<dbReference type="EMBL" id="VMHE01000010">
    <property type="protein sequence ID" value="TSJ65372.1"/>
    <property type="molecule type" value="Genomic_DNA"/>
</dbReference>
<protein>
    <recommendedName>
        <fullName evidence="4">YlaF family protein</fullName>
    </recommendedName>
</protein>
<comment type="caution">
    <text evidence="2">The sequence shown here is derived from an EMBL/GenBank/DDBJ whole genome shotgun (WGS) entry which is preliminary data.</text>
</comment>